<proteinExistence type="predicted"/>
<dbReference type="Proteomes" id="UP000185841">
    <property type="component" value="Unassembled WGS sequence"/>
</dbReference>
<organism evidence="1 2">
    <name type="scientific">Aquipseudomonas alcaligenes</name>
    <name type="common">Pseudomonas alcaligenes</name>
    <dbReference type="NCBI Taxonomy" id="43263"/>
    <lineage>
        <taxon>Bacteria</taxon>
        <taxon>Pseudomonadati</taxon>
        <taxon>Pseudomonadota</taxon>
        <taxon>Gammaproteobacteria</taxon>
        <taxon>Pseudomonadales</taxon>
        <taxon>Pseudomonadaceae</taxon>
        <taxon>Aquipseudomonas</taxon>
    </lineage>
</organism>
<dbReference type="EMBL" id="FTMP01000001">
    <property type="protein sequence ID" value="SIP87173.1"/>
    <property type="molecule type" value="Genomic_DNA"/>
</dbReference>
<gene>
    <name evidence="1" type="ORF">SAMN05878282_10128</name>
</gene>
<evidence type="ECO:0000313" key="1">
    <source>
        <dbReference type="EMBL" id="SIP87173.1"/>
    </source>
</evidence>
<name>A0A1N6N544_AQUAC</name>
<dbReference type="AlphaFoldDB" id="A0A1N6N544"/>
<accession>A0A1N6N544</accession>
<reference evidence="1 2" key="1">
    <citation type="submission" date="2017-01" db="EMBL/GenBank/DDBJ databases">
        <authorList>
            <person name="Mah S.A."/>
            <person name="Swanson W.J."/>
            <person name="Moy G.W."/>
            <person name="Vacquier V.D."/>
        </authorList>
    </citation>
    <scope>NUCLEOTIDE SEQUENCE [LARGE SCALE GENOMIC DNA]</scope>
    <source>
        <strain evidence="1 2">RU36E</strain>
    </source>
</reference>
<evidence type="ECO:0000313" key="2">
    <source>
        <dbReference type="Proteomes" id="UP000185841"/>
    </source>
</evidence>
<sequence>MPNRIIVDSGSNAIHSIDAQKLEAHFGRPTLILSDNAGYPLRHKIERLANHLKAGDTLILPLEWLHYRADDRLPADYVQSILDESGSNAFYYRALPWQERALFVYRSVPIKIGLQAILKLNGVESWNAQISATAQASRLRFDQEIRRGARGNQMTDEALPIHPLTRDLTCDHYLFGIFEFPGISQTFQENLQRLSTLRQIDGISVFFAWPAVAARDGDECYQLLGPAIQQYVDDIRRTIETQGFALLGEPDESRFDSSCLLDTYYHVRARCAHIRTQRIILQLEKRG</sequence>
<dbReference type="RefSeq" id="WP_076423379.1">
    <property type="nucleotide sequence ID" value="NZ_FTMP01000001.1"/>
</dbReference>
<protein>
    <submittedName>
        <fullName evidence="1">Uncharacterized protein</fullName>
    </submittedName>
</protein>